<dbReference type="Proteomes" id="UP000249661">
    <property type="component" value="Unassembled WGS sequence"/>
</dbReference>
<accession>A0ACD1HDF6</accession>
<gene>
    <name evidence="1" type="ORF">BO66DRAFT_427630</name>
</gene>
<evidence type="ECO:0000313" key="1">
    <source>
        <dbReference type="EMBL" id="RAH71690.1"/>
    </source>
</evidence>
<evidence type="ECO:0000313" key="2">
    <source>
        <dbReference type="Proteomes" id="UP000249661"/>
    </source>
</evidence>
<organism evidence="1 2">
    <name type="scientific">Aspergillus aculeatinus CBS 121060</name>
    <dbReference type="NCBI Taxonomy" id="1448322"/>
    <lineage>
        <taxon>Eukaryota</taxon>
        <taxon>Fungi</taxon>
        <taxon>Dikarya</taxon>
        <taxon>Ascomycota</taxon>
        <taxon>Pezizomycotina</taxon>
        <taxon>Eurotiomycetes</taxon>
        <taxon>Eurotiomycetidae</taxon>
        <taxon>Eurotiales</taxon>
        <taxon>Aspergillaceae</taxon>
        <taxon>Aspergillus</taxon>
        <taxon>Aspergillus subgen. Circumdati</taxon>
    </lineage>
</organism>
<sequence length="476" mass="53353">MNQLDARTLVLGKAFPPSWRRVHQSRSAPMALLAAFSNLIEDYFPLSMGIVQWLRTLLGAKPGEATTSEPKLTTTVLIVGAGSTGLALAQGLKKAHIPCVLLERQSSIGSHPRDWNMGLHWGAESLKSLIPDELWKQIQSVQVDPSISPSKSDALNFINGSTGENMASIPAPFFNRLRRRKLRELLATGLDVRYDKRVQGINFSKDGQYATVRLTDETSLTAKIVIGADGARSTIRQLMLPQTGQIRPLPYCATFVQARFSAERARFLRQFHPLYLAGINPAGQFAFFGMHEVEDPDRPESWTFFFYISWQSTYQEQERTADWSNAQRLTQVKEFARQFADPWKSAFQWLDDDHEVWYMGLTDFDPGAQDHRWDNHGGRVTLAGDAAHAMTYQRGQGLNHSITDAAYLVEAIQRFVSGVEPQSTAVTEYEDEMIARAGGEVRLSTLNTELVHDWENVLQSPVLTSGMKKHSSQGLL</sequence>
<dbReference type="EMBL" id="KZ824947">
    <property type="protein sequence ID" value="RAH71690.1"/>
    <property type="molecule type" value="Genomic_DNA"/>
</dbReference>
<protein>
    <submittedName>
        <fullName evidence="1">FAD binding domain-containing protein</fullName>
    </submittedName>
</protein>
<name>A0ACD1HDF6_9EURO</name>
<reference evidence="1" key="1">
    <citation type="submission" date="2018-02" db="EMBL/GenBank/DDBJ databases">
        <title>The genomes of Aspergillus section Nigri reveals drivers in fungal speciation.</title>
        <authorList>
            <consortium name="DOE Joint Genome Institute"/>
            <person name="Vesth T.C."/>
            <person name="Nybo J."/>
            <person name="Theobald S."/>
            <person name="Brandl J."/>
            <person name="Frisvad J.C."/>
            <person name="Nielsen K.F."/>
            <person name="Lyhne E.K."/>
            <person name="Kogle M.E."/>
            <person name="Kuo A."/>
            <person name="Riley R."/>
            <person name="Clum A."/>
            <person name="Nolan M."/>
            <person name="Lipzen A."/>
            <person name="Salamov A."/>
            <person name="Henrissat B."/>
            <person name="Wiebenga A."/>
            <person name="De vries R.P."/>
            <person name="Grigoriev I.V."/>
            <person name="Mortensen U.H."/>
            <person name="Andersen M.R."/>
            <person name="Baker S.E."/>
        </authorList>
    </citation>
    <scope>NUCLEOTIDE SEQUENCE</scope>
    <source>
        <strain evidence="1">CBS 121060</strain>
    </source>
</reference>
<keyword evidence="2" id="KW-1185">Reference proteome</keyword>
<proteinExistence type="predicted"/>